<organism evidence="2 3">
    <name type="scientific">Clarias magur</name>
    <name type="common">Asian catfish</name>
    <name type="synonym">Macropteronotus magur</name>
    <dbReference type="NCBI Taxonomy" id="1594786"/>
    <lineage>
        <taxon>Eukaryota</taxon>
        <taxon>Metazoa</taxon>
        <taxon>Chordata</taxon>
        <taxon>Craniata</taxon>
        <taxon>Vertebrata</taxon>
        <taxon>Euteleostomi</taxon>
        <taxon>Actinopterygii</taxon>
        <taxon>Neopterygii</taxon>
        <taxon>Teleostei</taxon>
        <taxon>Ostariophysi</taxon>
        <taxon>Siluriformes</taxon>
        <taxon>Clariidae</taxon>
        <taxon>Clarias</taxon>
    </lineage>
</organism>
<accession>A0A8J4WQD1</accession>
<evidence type="ECO:0000313" key="2">
    <source>
        <dbReference type="EMBL" id="KAF5880087.1"/>
    </source>
</evidence>
<comment type="caution">
    <text evidence="2">The sequence shown here is derived from an EMBL/GenBank/DDBJ whole genome shotgun (WGS) entry which is preliminary data.</text>
</comment>
<name>A0A8J4WQD1_CLAMG</name>
<protein>
    <submittedName>
        <fullName evidence="2">Microtubule-associated protein 9 isoform X1</fullName>
    </submittedName>
</protein>
<gene>
    <name evidence="2" type="primary">map9</name>
    <name evidence="2" type="ORF">DAT39_023410</name>
</gene>
<keyword evidence="3" id="KW-1185">Reference proteome</keyword>
<proteinExistence type="predicted"/>
<dbReference type="Proteomes" id="UP000727407">
    <property type="component" value="Unassembled WGS sequence"/>
</dbReference>
<sequence>MSEEDHCSTLTHSTSHRTSRRTAFQDELEAAVSGRAVRTQANNFNHSDDDDDGDD</sequence>
<feature type="region of interest" description="Disordered" evidence="1">
    <location>
        <begin position="1"/>
        <end position="55"/>
    </location>
</feature>
<evidence type="ECO:0000256" key="1">
    <source>
        <dbReference type="SAM" id="MobiDB-lite"/>
    </source>
</evidence>
<evidence type="ECO:0000313" key="3">
    <source>
        <dbReference type="Proteomes" id="UP000727407"/>
    </source>
</evidence>
<reference evidence="2" key="1">
    <citation type="submission" date="2020-07" db="EMBL/GenBank/DDBJ databases">
        <title>Clarias magur genome sequencing, assembly and annotation.</title>
        <authorList>
            <person name="Kushwaha B."/>
            <person name="Kumar R."/>
            <person name="Das P."/>
            <person name="Joshi C.G."/>
            <person name="Kumar D."/>
            <person name="Nagpure N.S."/>
            <person name="Pandey M."/>
            <person name="Agarwal S."/>
            <person name="Srivastava S."/>
            <person name="Singh M."/>
            <person name="Sahoo L."/>
            <person name="Jayasankar P."/>
            <person name="Meher P.K."/>
            <person name="Koringa P.G."/>
            <person name="Iquebal M.A."/>
            <person name="Das S.P."/>
            <person name="Bit A."/>
            <person name="Patnaik S."/>
            <person name="Patel N."/>
            <person name="Shah T.M."/>
            <person name="Hinsu A."/>
            <person name="Jena J.K."/>
        </authorList>
    </citation>
    <scope>NUCLEOTIDE SEQUENCE</scope>
    <source>
        <strain evidence="2">CIFAMagur01</strain>
        <tissue evidence="2">Testis</tissue>
    </source>
</reference>
<dbReference type="EMBL" id="QNUK01001693">
    <property type="protein sequence ID" value="KAF5880087.1"/>
    <property type="molecule type" value="Genomic_DNA"/>
</dbReference>
<dbReference type="AlphaFoldDB" id="A0A8J4WQD1"/>
<feature type="non-terminal residue" evidence="2">
    <location>
        <position position="55"/>
    </location>
</feature>